<evidence type="ECO:0000313" key="1">
    <source>
        <dbReference type="EMBL" id="GAA4226020.1"/>
    </source>
</evidence>
<dbReference type="RefSeq" id="WP_344890315.1">
    <property type="nucleotide sequence ID" value="NZ_BAABAS010000004.1"/>
</dbReference>
<sequence>MTDRERIANALDIVRDGVDDGAHHKQWAIDQMVRALTGCPMVDGIARDHRGEQFTCSVRGESEEYVQFVADYNEGDDGDLWETGIAP</sequence>
<dbReference type="Proteomes" id="UP001501710">
    <property type="component" value="Unassembled WGS sequence"/>
</dbReference>
<accession>A0ABP8BTQ6</accession>
<comment type="caution">
    <text evidence="1">The sequence shown here is derived from an EMBL/GenBank/DDBJ whole genome shotgun (WGS) entry which is preliminary data.</text>
</comment>
<dbReference type="EMBL" id="BAABAS010000004">
    <property type="protein sequence ID" value="GAA4226020.1"/>
    <property type="molecule type" value="Genomic_DNA"/>
</dbReference>
<name>A0ABP8BTQ6_9ACTN</name>
<organism evidence="1 2">
    <name type="scientific">Actinomadura meridiana</name>
    <dbReference type="NCBI Taxonomy" id="559626"/>
    <lineage>
        <taxon>Bacteria</taxon>
        <taxon>Bacillati</taxon>
        <taxon>Actinomycetota</taxon>
        <taxon>Actinomycetes</taxon>
        <taxon>Streptosporangiales</taxon>
        <taxon>Thermomonosporaceae</taxon>
        <taxon>Actinomadura</taxon>
    </lineage>
</organism>
<gene>
    <name evidence="1" type="ORF">GCM10022254_09560</name>
</gene>
<keyword evidence="2" id="KW-1185">Reference proteome</keyword>
<proteinExistence type="predicted"/>
<reference evidence="2" key="1">
    <citation type="journal article" date="2019" name="Int. J. Syst. Evol. Microbiol.">
        <title>The Global Catalogue of Microorganisms (GCM) 10K type strain sequencing project: providing services to taxonomists for standard genome sequencing and annotation.</title>
        <authorList>
            <consortium name="The Broad Institute Genomics Platform"/>
            <consortium name="The Broad Institute Genome Sequencing Center for Infectious Disease"/>
            <person name="Wu L."/>
            <person name="Ma J."/>
        </authorList>
    </citation>
    <scope>NUCLEOTIDE SEQUENCE [LARGE SCALE GENOMIC DNA]</scope>
    <source>
        <strain evidence="2">JCM 17440</strain>
    </source>
</reference>
<evidence type="ECO:0000313" key="2">
    <source>
        <dbReference type="Proteomes" id="UP001501710"/>
    </source>
</evidence>
<protein>
    <submittedName>
        <fullName evidence="1">Uncharacterized protein</fullName>
    </submittedName>
</protein>